<keyword evidence="4 7" id="KW-0808">Transferase</keyword>
<name>A0A9D2GAN0_9FIRM</name>
<dbReference type="PANTHER" id="PTHR43025:SF3">
    <property type="entry name" value="MONOGALACTOSYLDIACYLGLYCEROL SYNTHASE 1, CHLOROPLASTIC"/>
    <property type="match status" value="1"/>
</dbReference>
<dbReference type="GO" id="GO:0016758">
    <property type="term" value="F:hexosyltransferase activity"/>
    <property type="evidence" value="ECO:0007669"/>
    <property type="project" value="InterPro"/>
</dbReference>
<reference evidence="7" key="2">
    <citation type="submission" date="2021-04" db="EMBL/GenBank/DDBJ databases">
        <authorList>
            <person name="Gilroy R."/>
        </authorList>
    </citation>
    <scope>NUCLEOTIDE SEQUENCE</scope>
    <source>
        <strain evidence="7">CHK196-3914</strain>
    </source>
</reference>
<dbReference type="GO" id="GO:0016020">
    <property type="term" value="C:membrane"/>
    <property type="evidence" value="ECO:0007669"/>
    <property type="project" value="UniProtKB-SubCell"/>
</dbReference>
<dbReference type="InterPro" id="IPR009695">
    <property type="entry name" value="Diacylglyc_glucosyltr_N"/>
</dbReference>
<evidence type="ECO:0000313" key="8">
    <source>
        <dbReference type="Proteomes" id="UP000824116"/>
    </source>
</evidence>
<proteinExistence type="inferred from homology"/>
<comment type="subcellular location">
    <subcellularLocation>
        <location evidence="1">Membrane</location>
    </subcellularLocation>
</comment>
<dbReference type="AlphaFoldDB" id="A0A9D2GAN0"/>
<sequence length="381" mass="42371">MRILILSCNTGEGHNSAGRALMEYARSRGDEADLMDIMILGGKRVSRFVGGGYVSVVKHTPAFFSMLYRVGGLVSSNRHKSPVYYANALLAGRLRRYLDDNPYDVIVTPHLFPAETLTYMKRKHMLSQKVVAVETDYTCIPFWEETECDYYIVPHESLIDEFAAKGIPREKLLPYGIPVRPAFSRPCRKADARAVCRIPEDASVYLIMSGSMGFGKVNLLVAGLLTHLGPNEYIIVICGNNLRLRRILHTAFGRHPQIRILGYTDHISAYMDACDVIFTKPGGLTSTEAAVKGIPIIHTKPIPGCEVKNLEFFTSHGMSVAGRKLSDQISLGQSLLRDRDLQEEMRGNQKNTLPHNAAENICGLLKNLCEKQDGQSGRSVQ</sequence>
<feature type="domain" description="Glycosyl transferase family 28 C-terminal" evidence="5">
    <location>
        <begin position="206"/>
        <end position="297"/>
    </location>
</feature>
<dbReference type="Proteomes" id="UP000824116">
    <property type="component" value="Unassembled WGS sequence"/>
</dbReference>
<evidence type="ECO:0000256" key="3">
    <source>
        <dbReference type="ARBA" id="ARBA00022676"/>
    </source>
</evidence>
<organism evidence="7 8">
    <name type="scientific">Candidatus Mediterraneibacter stercoravium</name>
    <dbReference type="NCBI Taxonomy" id="2838685"/>
    <lineage>
        <taxon>Bacteria</taxon>
        <taxon>Bacillati</taxon>
        <taxon>Bacillota</taxon>
        <taxon>Clostridia</taxon>
        <taxon>Lachnospirales</taxon>
        <taxon>Lachnospiraceae</taxon>
        <taxon>Mediterraneibacter</taxon>
    </lineage>
</organism>
<dbReference type="GO" id="GO:0009247">
    <property type="term" value="P:glycolipid biosynthetic process"/>
    <property type="evidence" value="ECO:0007669"/>
    <property type="project" value="InterPro"/>
</dbReference>
<dbReference type="EMBL" id="DXAY01000190">
    <property type="protein sequence ID" value="HIZ75211.1"/>
    <property type="molecule type" value="Genomic_DNA"/>
</dbReference>
<keyword evidence="3" id="KW-0328">Glycosyltransferase</keyword>
<reference evidence="7" key="1">
    <citation type="journal article" date="2021" name="PeerJ">
        <title>Extensive microbial diversity within the chicken gut microbiome revealed by metagenomics and culture.</title>
        <authorList>
            <person name="Gilroy R."/>
            <person name="Ravi A."/>
            <person name="Getino M."/>
            <person name="Pursley I."/>
            <person name="Horton D.L."/>
            <person name="Alikhan N.F."/>
            <person name="Baker D."/>
            <person name="Gharbi K."/>
            <person name="Hall N."/>
            <person name="Watson M."/>
            <person name="Adriaenssens E.M."/>
            <person name="Foster-Nyarko E."/>
            <person name="Jarju S."/>
            <person name="Secka A."/>
            <person name="Antonio M."/>
            <person name="Oren A."/>
            <person name="Chaudhuri R.R."/>
            <person name="La Ragione R."/>
            <person name="Hildebrand F."/>
            <person name="Pallen M.J."/>
        </authorList>
    </citation>
    <scope>NUCLEOTIDE SEQUENCE</scope>
    <source>
        <strain evidence="7">CHK196-3914</strain>
    </source>
</reference>
<dbReference type="Pfam" id="PF06925">
    <property type="entry name" value="MGDG_synth"/>
    <property type="match status" value="1"/>
</dbReference>
<evidence type="ECO:0000256" key="4">
    <source>
        <dbReference type="ARBA" id="ARBA00022679"/>
    </source>
</evidence>
<protein>
    <submittedName>
        <fullName evidence="7">Glycosyl transferase</fullName>
    </submittedName>
</protein>
<comment type="caution">
    <text evidence="7">The sequence shown here is derived from an EMBL/GenBank/DDBJ whole genome shotgun (WGS) entry which is preliminary data.</text>
</comment>
<comment type="similarity">
    <text evidence="2">Belongs to the glycosyltransferase 28 family.</text>
</comment>
<gene>
    <name evidence="7" type="ORF">H9723_08245</name>
</gene>
<evidence type="ECO:0000259" key="6">
    <source>
        <dbReference type="Pfam" id="PF06925"/>
    </source>
</evidence>
<feature type="domain" description="Diacylglycerol glucosyltransferase N-terminal" evidence="6">
    <location>
        <begin position="14"/>
        <end position="179"/>
    </location>
</feature>
<dbReference type="Gene3D" id="3.40.50.2000">
    <property type="entry name" value="Glycogen Phosphorylase B"/>
    <property type="match status" value="1"/>
</dbReference>
<dbReference type="SUPFAM" id="SSF53756">
    <property type="entry name" value="UDP-Glycosyltransferase/glycogen phosphorylase"/>
    <property type="match status" value="1"/>
</dbReference>
<evidence type="ECO:0000259" key="5">
    <source>
        <dbReference type="Pfam" id="PF04101"/>
    </source>
</evidence>
<dbReference type="PANTHER" id="PTHR43025">
    <property type="entry name" value="MONOGALACTOSYLDIACYLGLYCEROL SYNTHASE"/>
    <property type="match status" value="1"/>
</dbReference>
<dbReference type="InterPro" id="IPR007235">
    <property type="entry name" value="Glyco_trans_28_C"/>
</dbReference>
<accession>A0A9D2GAN0</accession>
<evidence type="ECO:0000313" key="7">
    <source>
        <dbReference type="EMBL" id="HIZ75211.1"/>
    </source>
</evidence>
<evidence type="ECO:0000256" key="2">
    <source>
        <dbReference type="ARBA" id="ARBA00006962"/>
    </source>
</evidence>
<evidence type="ECO:0000256" key="1">
    <source>
        <dbReference type="ARBA" id="ARBA00004370"/>
    </source>
</evidence>
<dbReference type="Pfam" id="PF04101">
    <property type="entry name" value="Glyco_tran_28_C"/>
    <property type="match status" value="1"/>
</dbReference>
<dbReference type="InterPro" id="IPR050519">
    <property type="entry name" value="Glycosyltransf_28_UgtP"/>
</dbReference>